<dbReference type="GO" id="GO:0006580">
    <property type="term" value="P:ethanolamine metabolic process"/>
    <property type="evidence" value="ECO:0007669"/>
    <property type="project" value="TreeGrafter"/>
</dbReference>
<dbReference type="PANTHER" id="PTHR46320:SF1">
    <property type="entry name" value="GLYCEROPHOSPHODIESTER PHOSPHODIESTERASE 1"/>
    <property type="match status" value="1"/>
</dbReference>
<dbReference type="OrthoDB" id="384721at2"/>
<dbReference type="GO" id="GO:0006644">
    <property type="term" value="P:phospholipid metabolic process"/>
    <property type="evidence" value="ECO:0007669"/>
    <property type="project" value="TreeGrafter"/>
</dbReference>
<dbReference type="Proteomes" id="UP000241964">
    <property type="component" value="Unassembled WGS sequence"/>
</dbReference>
<protein>
    <submittedName>
        <fullName evidence="2">Glycerophosphoryl diester phosphodiesterase family protein</fullName>
    </submittedName>
</protein>
<dbReference type="PANTHER" id="PTHR46320">
    <property type="entry name" value="GLYCEROPHOSPHODIESTER PHOSPHODIESTERASE 1"/>
    <property type="match status" value="1"/>
</dbReference>
<proteinExistence type="predicted"/>
<feature type="domain" description="GP-PDE" evidence="1">
    <location>
        <begin position="27"/>
        <end position="266"/>
    </location>
</feature>
<gene>
    <name evidence="2" type="ORF">CLV60_104332</name>
</gene>
<organism evidence="2 3">
    <name type="scientific">Dyadobacter jiangsuensis</name>
    <dbReference type="NCBI Taxonomy" id="1591085"/>
    <lineage>
        <taxon>Bacteria</taxon>
        <taxon>Pseudomonadati</taxon>
        <taxon>Bacteroidota</taxon>
        <taxon>Cytophagia</taxon>
        <taxon>Cytophagales</taxon>
        <taxon>Spirosomataceae</taxon>
        <taxon>Dyadobacter</taxon>
    </lineage>
</organism>
<dbReference type="GO" id="GO:0008889">
    <property type="term" value="F:glycerophosphodiester phosphodiesterase activity"/>
    <property type="evidence" value="ECO:0007669"/>
    <property type="project" value="TreeGrafter"/>
</dbReference>
<dbReference type="RefSeq" id="WP_106595266.1">
    <property type="nucleotide sequence ID" value="NZ_PYAS01000004.1"/>
</dbReference>
<dbReference type="GO" id="GO:0070291">
    <property type="term" value="P:N-acylethanolamine metabolic process"/>
    <property type="evidence" value="ECO:0007669"/>
    <property type="project" value="TreeGrafter"/>
</dbReference>
<dbReference type="AlphaFoldDB" id="A0A2P8G8T1"/>
<dbReference type="GO" id="GO:0005886">
    <property type="term" value="C:plasma membrane"/>
    <property type="evidence" value="ECO:0007669"/>
    <property type="project" value="TreeGrafter"/>
</dbReference>
<evidence type="ECO:0000259" key="1">
    <source>
        <dbReference type="PROSITE" id="PS51704"/>
    </source>
</evidence>
<name>A0A2P8G8T1_9BACT</name>
<dbReference type="InterPro" id="IPR030395">
    <property type="entry name" value="GP_PDE_dom"/>
</dbReference>
<dbReference type="Pfam" id="PF03009">
    <property type="entry name" value="GDPD"/>
    <property type="match status" value="1"/>
</dbReference>
<keyword evidence="3" id="KW-1185">Reference proteome</keyword>
<dbReference type="EMBL" id="PYAS01000004">
    <property type="protein sequence ID" value="PSL30390.1"/>
    <property type="molecule type" value="Genomic_DNA"/>
</dbReference>
<dbReference type="SUPFAM" id="SSF51695">
    <property type="entry name" value="PLC-like phosphodiesterases"/>
    <property type="match status" value="1"/>
</dbReference>
<dbReference type="InterPro" id="IPR017946">
    <property type="entry name" value="PLC-like_Pdiesterase_TIM-brl"/>
</dbReference>
<dbReference type="Gene3D" id="3.20.20.190">
    <property type="entry name" value="Phosphatidylinositol (PI) phosphodiesterase"/>
    <property type="match status" value="1"/>
</dbReference>
<accession>A0A2P8G8T1</accession>
<comment type="caution">
    <text evidence="2">The sequence shown here is derived from an EMBL/GenBank/DDBJ whole genome shotgun (WGS) entry which is preliminary data.</text>
</comment>
<dbReference type="PROSITE" id="PS51704">
    <property type="entry name" value="GP_PDE"/>
    <property type="match status" value="1"/>
</dbReference>
<evidence type="ECO:0000313" key="3">
    <source>
        <dbReference type="Proteomes" id="UP000241964"/>
    </source>
</evidence>
<reference evidence="2 3" key="1">
    <citation type="submission" date="2018-03" db="EMBL/GenBank/DDBJ databases">
        <title>Genomic Encyclopedia of Archaeal and Bacterial Type Strains, Phase II (KMG-II): from individual species to whole genera.</title>
        <authorList>
            <person name="Goeker M."/>
        </authorList>
    </citation>
    <scope>NUCLEOTIDE SEQUENCE [LARGE SCALE GENOMIC DNA]</scope>
    <source>
        <strain evidence="2 3">DSM 29057</strain>
    </source>
</reference>
<evidence type="ECO:0000313" key="2">
    <source>
        <dbReference type="EMBL" id="PSL30390.1"/>
    </source>
</evidence>
<sequence length="266" mass="30293">MKQLFSLMLAFVPVMYSADVYGQGKAIGLIAHRGGVVDSTFTENGLPALREAARQGYKMVETDMRVTADGVLIANHDADFNRFYGDLRKVTETSWAEARALTSRLDGNHPMLLEDVFRFCAENKMAVMLDNKIAGLDTALFSGLTVLLDRYHLRESAIMIGTDESTGFFTGKVRLSCSRKQLEENMKKPGYRPDHYYLFERPASLTREDVAWARKHNIRVVAAINKYHYRKSADMMADAKRDCERMLAYGVTEFQIDSEFRQFLLK</sequence>